<evidence type="ECO:0000256" key="3">
    <source>
        <dbReference type="ARBA" id="ARBA00022737"/>
    </source>
</evidence>
<evidence type="ECO:0000256" key="6">
    <source>
        <dbReference type="PROSITE-ProRule" id="PRU01193"/>
    </source>
</evidence>
<dbReference type="InterPro" id="IPR002550">
    <property type="entry name" value="CNNM"/>
</dbReference>
<evidence type="ECO:0000256" key="7">
    <source>
        <dbReference type="SAM" id="Phobius"/>
    </source>
</evidence>
<proteinExistence type="predicted"/>
<sequence length="412" mass="44633">MWLNDFWMKIGVSAFLVLVGGVSAGLTLALMGLDELHLMVLSVSSDDPAEQANATKVLALLQKGRHWVLVVLLISNVIVNESLPIFLDSAIGGGFAAVALSTTAIVIFGIIPQALSVRYGLSIGAACAPIVLGLMYLLAPIAYPIARLLDYLLGADGPHMYRKAQLKSFLELHRTGAEPLRDEELSILQGVLELGTKSVEQLMTPMKDVMTLAADAILDDRLMDDILQSGYSRFPVHEKDDPTAFIGLLLVKKLLGYDPARALPVSAFPLSILPETHQNISCFQALDYFQTGRAHLLLISGMPGTPGGAVGVLTLEGTLRTFPALPLPLVSTIWADIIEEILSEEIVDETDWYEDNVTKLPARRITTASIMRGIVEYRRSFALTTGDRAPLLPGARTPSLYSLGRNVYASNV</sequence>
<dbReference type="AlphaFoldDB" id="A0AAD6Y6L4"/>
<comment type="subcellular location">
    <subcellularLocation>
        <location evidence="1">Membrane</location>
        <topology evidence="1">Multi-pass membrane protein</topology>
    </subcellularLocation>
</comment>
<dbReference type="PANTHER" id="PTHR12064">
    <property type="entry name" value="METAL TRANSPORTER CNNM"/>
    <property type="match status" value="1"/>
</dbReference>
<reference evidence="9" key="1">
    <citation type="submission" date="2023-03" db="EMBL/GenBank/DDBJ databases">
        <title>Massive genome expansion in bonnet fungi (Mycena s.s.) driven by repeated elements and novel gene families across ecological guilds.</title>
        <authorList>
            <consortium name="Lawrence Berkeley National Laboratory"/>
            <person name="Harder C.B."/>
            <person name="Miyauchi S."/>
            <person name="Viragh M."/>
            <person name="Kuo A."/>
            <person name="Thoen E."/>
            <person name="Andreopoulos B."/>
            <person name="Lu D."/>
            <person name="Skrede I."/>
            <person name="Drula E."/>
            <person name="Henrissat B."/>
            <person name="Morin E."/>
            <person name="Kohler A."/>
            <person name="Barry K."/>
            <person name="LaButti K."/>
            <person name="Morin E."/>
            <person name="Salamov A."/>
            <person name="Lipzen A."/>
            <person name="Mereny Z."/>
            <person name="Hegedus B."/>
            <person name="Baldrian P."/>
            <person name="Stursova M."/>
            <person name="Weitz H."/>
            <person name="Taylor A."/>
            <person name="Grigoriev I.V."/>
            <person name="Nagy L.G."/>
            <person name="Martin F."/>
            <person name="Kauserud H."/>
        </authorList>
    </citation>
    <scope>NUCLEOTIDE SEQUENCE</scope>
    <source>
        <strain evidence="9">9144</strain>
    </source>
</reference>
<dbReference type="PROSITE" id="PS51846">
    <property type="entry name" value="CNNM"/>
    <property type="match status" value="1"/>
</dbReference>
<name>A0AAD6Y6L4_9AGAR</name>
<keyword evidence="10" id="KW-1185">Reference proteome</keyword>
<evidence type="ECO:0000256" key="2">
    <source>
        <dbReference type="ARBA" id="ARBA00022692"/>
    </source>
</evidence>
<dbReference type="SUPFAM" id="SSF54631">
    <property type="entry name" value="CBS-domain pair"/>
    <property type="match status" value="1"/>
</dbReference>
<feature type="transmembrane region" description="Helical" evidence="7">
    <location>
        <begin position="123"/>
        <end position="143"/>
    </location>
</feature>
<dbReference type="InterPro" id="IPR046342">
    <property type="entry name" value="CBS_dom_sf"/>
</dbReference>
<feature type="transmembrane region" description="Helical" evidence="7">
    <location>
        <begin position="93"/>
        <end position="111"/>
    </location>
</feature>
<feature type="domain" description="CNNM transmembrane" evidence="8">
    <location>
        <begin position="2"/>
        <end position="184"/>
    </location>
</feature>
<dbReference type="FunFam" id="3.10.580.10:FF:000006">
    <property type="entry name" value="DUF21 and CBS domain protein"/>
    <property type="match status" value="1"/>
</dbReference>
<dbReference type="GO" id="GO:0010960">
    <property type="term" value="P:magnesium ion homeostasis"/>
    <property type="evidence" value="ECO:0007669"/>
    <property type="project" value="InterPro"/>
</dbReference>
<organism evidence="9 10">
    <name type="scientific">Mycena pura</name>
    <dbReference type="NCBI Taxonomy" id="153505"/>
    <lineage>
        <taxon>Eukaryota</taxon>
        <taxon>Fungi</taxon>
        <taxon>Dikarya</taxon>
        <taxon>Basidiomycota</taxon>
        <taxon>Agaricomycotina</taxon>
        <taxon>Agaricomycetes</taxon>
        <taxon>Agaricomycetidae</taxon>
        <taxon>Agaricales</taxon>
        <taxon>Marasmiineae</taxon>
        <taxon>Mycenaceae</taxon>
        <taxon>Mycena</taxon>
    </lineage>
</organism>
<keyword evidence="2 6" id="KW-0812">Transmembrane</keyword>
<dbReference type="Gene3D" id="3.10.580.10">
    <property type="entry name" value="CBS-domain"/>
    <property type="match status" value="1"/>
</dbReference>
<evidence type="ECO:0000313" key="9">
    <source>
        <dbReference type="EMBL" id="KAJ7199433.1"/>
    </source>
</evidence>
<dbReference type="InterPro" id="IPR045095">
    <property type="entry name" value="ACDP"/>
</dbReference>
<dbReference type="GO" id="GO:0005737">
    <property type="term" value="C:cytoplasm"/>
    <property type="evidence" value="ECO:0007669"/>
    <property type="project" value="TreeGrafter"/>
</dbReference>
<keyword evidence="5 6" id="KW-0472">Membrane</keyword>
<evidence type="ECO:0000256" key="5">
    <source>
        <dbReference type="ARBA" id="ARBA00023136"/>
    </source>
</evidence>
<comment type="caution">
    <text evidence="9">The sequence shown here is derived from an EMBL/GenBank/DDBJ whole genome shotgun (WGS) entry which is preliminary data.</text>
</comment>
<accession>A0AAD6Y6L4</accession>
<feature type="transmembrane region" description="Helical" evidence="7">
    <location>
        <begin position="66"/>
        <end position="87"/>
    </location>
</feature>
<dbReference type="Proteomes" id="UP001219525">
    <property type="component" value="Unassembled WGS sequence"/>
</dbReference>
<evidence type="ECO:0000256" key="1">
    <source>
        <dbReference type="ARBA" id="ARBA00004141"/>
    </source>
</evidence>
<evidence type="ECO:0000313" key="10">
    <source>
        <dbReference type="Proteomes" id="UP001219525"/>
    </source>
</evidence>
<keyword evidence="3" id="KW-0677">Repeat</keyword>
<dbReference type="PANTHER" id="PTHR12064:SF97">
    <property type="entry name" value="METAL TRANSPORTER CNNM-5"/>
    <property type="match status" value="1"/>
</dbReference>
<evidence type="ECO:0000259" key="8">
    <source>
        <dbReference type="PROSITE" id="PS51846"/>
    </source>
</evidence>
<dbReference type="GO" id="GO:0030026">
    <property type="term" value="P:intracellular manganese ion homeostasis"/>
    <property type="evidence" value="ECO:0007669"/>
    <property type="project" value="TreeGrafter"/>
</dbReference>
<feature type="transmembrane region" description="Helical" evidence="7">
    <location>
        <begin position="6"/>
        <end position="31"/>
    </location>
</feature>
<protein>
    <recommendedName>
        <fullName evidence="8">CNNM transmembrane domain-containing protein</fullName>
    </recommendedName>
</protein>
<dbReference type="EMBL" id="JARJCW010000068">
    <property type="protein sequence ID" value="KAJ7199433.1"/>
    <property type="molecule type" value="Genomic_DNA"/>
</dbReference>
<dbReference type="Pfam" id="PF01595">
    <property type="entry name" value="CNNM"/>
    <property type="match status" value="1"/>
</dbReference>
<evidence type="ECO:0000256" key="4">
    <source>
        <dbReference type="ARBA" id="ARBA00022989"/>
    </source>
</evidence>
<dbReference type="GO" id="GO:0016020">
    <property type="term" value="C:membrane"/>
    <property type="evidence" value="ECO:0007669"/>
    <property type="project" value="UniProtKB-SubCell"/>
</dbReference>
<gene>
    <name evidence="9" type="ORF">GGX14DRAFT_525155</name>
</gene>
<keyword evidence="4 6" id="KW-1133">Transmembrane helix</keyword>